<keyword evidence="9" id="KW-1185">Reference proteome</keyword>
<dbReference type="EnsemblMetazoa" id="HelroT167498">
    <property type="protein sequence ID" value="HelroP167498"/>
    <property type="gene ID" value="HelroG167498"/>
</dbReference>
<dbReference type="OrthoDB" id="6281784at2759"/>
<dbReference type="Pfam" id="PF00001">
    <property type="entry name" value="7tm_1"/>
    <property type="match status" value="1"/>
</dbReference>
<keyword evidence="4 5" id="KW-0472">Membrane</keyword>
<dbReference type="PROSITE" id="PS50262">
    <property type="entry name" value="G_PROTEIN_RECEP_F1_2"/>
    <property type="match status" value="1"/>
</dbReference>
<dbReference type="PANTHER" id="PTHR46641">
    <property type="entry name" value="FMRFAMIDE RECEPTOR-RELATED"/>
    <property type="match status" value="1"/>
</dbReference>
<organism evidence="8 9">
    <name type="scientific">Helobdella robusta</name>
    <name type="common">Californian leech</name>
    <dbReference type="NCBI Taxonomy" id="6412"/>
    <lineage>
        <taxon>Eukaryota</taxon>
        <taxon>Metazoa</taxon>
        <taxon>Spiralia</taxon>
        <taxon>Lophotrochozoa</taxon>
        <taxon>Annelida</taxon>
        <taxon>Clitellata</taxon>
        <taxon>Hirudinea</taxon>
        <taxon>Rhynchobdellida</taxon>
        <taxon>Glossiphoniidae</taxon>
        <taxon>Helobdella</taxon>
    </lineage>
</organism>
<dbReference type="CTD" id="20201957"/>
<dbReference type="KEGG" id="hro:HELRODRAFT_167498"/>
<dbReference type="HOGENOM" id="CLU_892196_0_0_1"/>
<keyword evidence="2 5" id="KW-0812">Transmembrane</keyword>
<evidence type="ECO:0000259" key="6">
    <source>
        <dbReference type="PROSITE" id="PS50262"/>
    </source>
</evidence>
<dbReference type="GeneID" id="20201957"/>
<reference evidence="9" key="1">
    <citation type="submission" date="2012-12" db="EMBL/GenBank/DDBJ databases">
        <authorList>
            <person name="Hellsten U."/>
            <person name="Grimwood J."/>
            <person name="Chapman J.A."/>
            <person name="Shapiro H."/>
            <person name="Aerts A."/>
            <person name="Otillar R.P."/>
            <person name="Terry A.Y."/>
            <person name="Boore J.L."/>
            <person name="Simakov O."/>
            <person name="Marletaz F."/>
            <person name="Cho S.-J."/>
            <person name="Edsinger-Gonzales E."/>
            <person name="Havlak P."/>
            <person name="Kuo D.-H."/>
            <person name="Larsson T."/>
            <person name="Lv J."/>
            <person name="Arendt D."/>
            <person name="Savage R."/>
            <person name="Osoegawa K."/>
            <person name="de Jong P."/>
            <person name="Lindberg D.R."/>
            <person name="Seaver E.C."/>
            <person name="Weisblat D.A."/>
            <person name="Putnam N.H."/>
            <person name="Grigoriev I.V."/>
            <person name="Rokhsar D.S."/>
        </authorList>
    </citation>
    <scope>NUCLEOTIDE SEQUENCE</scope>
</reference>
<reference evidence="7 9" key="2">
    <citation type="journal article" date="2013" name="Nature">
        <title>Insights into bilaterian evolution from three spiralian genomes.</title>
        <authorList>
            <person name="Simakov O."/>
            <person name="Marletaz F."/>
            <person name="Cho S.J."/>
            <person name="Edsinger-Gonzales E."/>
            <person name="Havlak P."/>
            <person name="Hellsten U."/>
            <person name="Kuo D.H."/>
            <person name="Larsson T."/>
            <person name="Lv J."/>
            <person name="Arendt D."/>
            <person name="Savage R."/>
            <person name="Osoegawa K."/>
            <person name="de Jong P."/>
            <person name="Grimwood J."/>
            <person name="Chapman J.A."/>
            <person name="Shapiro H."/>
            <person name="Aerts A."/>
            <person name="Otillar R.P."/>
            <person name="Terry A.Y."/>
            <person name="Boore J.L."/>
            <person name="Grigoriev I.V."/>
            <person name="Lindberg D.R."/>
            <person name="Seaver E.C."/>
            <person name="Weisblat D.A."/>
            <person name="Putnam N.H."/>
            <person name="Rokhsar D.S."/>
        </authorList>
    </citation>
    <scope>NUCLEOTIDE SEQUENCE</scope>
</reference>
<dbReference type="AlphaFoldDB" id="T1EZF7"/>
<dbReference type="eggNOG" id="KOG3656">
    <property type="taxonomic scope" value="Eukaryota"/>
</dbReference>
<evidence type="ECO:0000256" key="4">
    <source>
        <dbReference type="ARBA" id="ARBA00023136"/>
    </source>
</evidence>
<dbReference type="OMA" id="YVNIANM"/>
<feature type="transmembrane region" description="Helical" evidence="5">
    <location>
        <begin position="236"/>
        <end position="256"/>
    </location>
</feature>
<dbReference type="InParanoid" id="T1EZF7"/>
<feature type="domain" description="G-protein coupled receptors family 1 profile" evidence="6">
    <location>
        <begin position="1"/>
        <end position="253"/>
    </location>
</feature>
<evidence type="ECO:0000256" key="2">
    <source>
        <dbReference type="ARBA" id="ARBA00022692"/>
    </source>
</evidence>
<keyword evidence="3 5" id="KW-1133">Transmembrane helix</keyword>
<dbReference type="InterPro" id="IPR017452">
    <property type="entry name" value="GPCR_Rhodpsn_7TM"/>
</dbReference>
<evidence type="ECO:0000313" key="9">
    <source>
        <dbReference type="Proteomes" id="UP000015101"/>
    </source>
</evidence>
<dbReference type="EMBL" id="KB095858">
    <property type="protein sequence ID" value="ESO10981.1"/>
    <property type="molecule type" value="Genomic_DNA"/>
</dbReference>
<dbReference type="RefSeq" id="XP_009011250.1">
    <property type="nucleotide sequence ID" value="XM_009013002.1"/>
</dbReference>
<evidence type="ECO:0000256" key="3">
    <source>
        <dbReference type="ARBA" id="ARBA00022989"/>
    </source>
</evidence>
<comment type="subcellular location">
    <subcellularLocation>
        <location evidence="1">Membrane</location>
    </subcellularLocation>
</comment>
<dbReference type="PANTHER" id="PTHR46641:SF2">
    <property type="entry name" value="FMRFAMIDE RECEPTOR"/>
    <property type="match status" value="1"/>
</dbReference>
<feature type="transmembrane region" description="Helical" evidence="5">
    <location>
        <begin position="193"/>
        <end position="216"/>
    </location>
</feature>
<sequence>MAESFIRSYSTYYWYMLPILYVLRMVNVWLTVMLTVDRYLAVCKPFYMLVNDRIKKTHYCFVGIVLFSIVFSIPRFFEAALINRCLNWTNIYEKPTYTILYVDILFTFFQYFLPGLIMSYLNTRIIITLKKSNTYRLSHMNGGSFYSTISYVSKNPVSKTKSHSANDLKRYPEIKKKSTLIAFQSSKIVTKNVSVVVCICVVCLICNMTAQVMYSLQKGLFFRYGSYVTVCKIVTRFSNILVTFNSASNFVVFCLCSKHFRTILKNCLMNNTKVTSHVAPKSKYLSRLFIGLGSARWISTKMSSGLLKIGFP</sequence>
<name>T1EZF7_HELRO</name>
<accession>T1EZF7</accession>
<evidence type="ECO:0000313" key="7">
    <source>
        <dbReference type="EMBL" id="ESO10981.1"/>
    </source>
</evidence>
<dbReference type="GO" id="GO:0016020">
    <property type="term" value="C:membrane"/>
    <property type="evidence" value="ECO:0007669"/>
    <property type="project" value="UniProtKB-SubCell"/>
</dbReference>
<reference evidence="8" key="3">
    <citation type="submission" date="2015-06" db="UniProtKB">
        <authorList>
            <consortium name="EnsemblMetazoa"/>
        </authorList>
    </citation>
    <scope>IDENTIFICATION</scope>
</reference>
<evidence type="ECO:0000256" key="5">
    <source>
        <dbReference type="SAM" id="Phobius"/>
    </source>
</evidence>
<protein>
    <recommendedName>
        <fullName evidence="6">G-protein coupled receptors family 1 profile domain-containing protein</fullName>
    </recommendedName>
</protein>
<evidence type="ECO:0000256" key="1">
    <source>
        <dbReference type="ARBA" id="ARBA00004370"/>
    </source>
</evidence>
<feature type="transmembrane region" description="Helical" evidence="5">
    <location>
        <begin position="57"/>
        <end position="77"/>
    </location>
</feature>
<evidence type="ECO:0000313" key="8">
    <source>
        <dbReference type="EnsemblMetazoa" id="HelroP167498"/>
    </source>
</evidence>
<feature type="transmembrane region" description="Helical" evidence="5">
    <location>
        <begin position="12"/>
        <end position="36"/>
    </location>
</feature>
<proteinExistence type="predicted"/>
<dbReference type="PRINTS" id="PR00237">
    <property type="entry name" value="GPCRRHODOPSN"/>
</dbReference>
<gene>
    <name evidence="8" type="primary">20201957</name>
    <name evidence="7" type="ORF">HELRODRAFT_167498</name>
</gene>
<dbReference type="Gene3D" id="1.20.1070.10">
    <property type="entry name" value="Rhodopsin 7-helix transmembrane proteins"/>
    <property type="match status" value="1"/>
</dbReference>
<feature type="transmembrane region" description="Helical" evidence="5">
    <location>
        <begin position="97"/>
        <end position="121"/>
    </location>
</feature>
<dbReference type="InterPro" id="IPR052954">
    <property type="entry name" value="GPCR-Ligand_Int"/>
</dbReference>
<dbReference type="EMBL" id="AMQM01002792">
    <property type="status" value="NOT_ANNOTATED_CDS"/>
    <property type="molecule type" value="Genomic_DNA"/>
</dbReference>
<dbReference type="Proteomes" id="UP000015101">
    <property type="component" value="Unassembled WGS sequence"/>
</dbReference>
<dbReference type="InterPro" id="IPR000276">
    <property type="entry name" value="GPCR_Rhodpsn"/>
</dbReference>
<dbReference type="GO" id="GO:0004930">
    <property type="term" value="F:G protein-coupled receptor activity"/>
    <property type="evidence" value="ECO:0007669"/>
    <property type="project" value="InterPro"/>
</dbReference>
<dbReference type="SUPFAM" id="SSF81321">
    <property type="entry name" value="Family A G protein-coupled receptor-like"/>
    <property type="match status" value="1"/>
</dbReference>